<dbReference type="PROSITE" id="PS00622">
    <property type="entry name" value="HTH_LUXR_1"/>
    <property type="match status" value="1"/>
</dbReference>
<dbReference type="Gene3D" id="3.40.50.2300">
    <property type="match status" value="1"/>
</dbReference>
<feature type="domain" description="Response regulatory" evidence="6">
    <location>
        <begin position="9"/>
        <end position="123"/>
    </location>
</feature>
<protein>
    <recommendedName>
        <fullName evidence="9">LuxR family transcriptional regulator</fullName>
    </recommendedName>
</protein>
<evidence type="ECO:0000256" key="1">
    <source>
        <dbReference type="ARBA" id="ARBA00023015"/>
    </source>
</evidence>
<dbReference type="Pfam" id="PF00196">
    <property type="entry name" value="GerE"/>
    <property type="match status" value="1"/>
</dbReference>
<sequence>MTQQGKPIRVLIVSDRSILRAGYRTLLESSPDFKVIDEAENIAQAIKVSAAKSPDIAMLDSGSYAMDLAAIRRMVALQGARYTLMLVESINQHTRQLPGIGVDGVLLNQSSSEMICAALRMIAAGYTLISPAGAPRVESNTVTTVQDTGHLELLTHREVDVLRLIAQGLTNAEISAELSVSDSTVKSHVQNMFNKLELRNRVHAVIFAYEIGIVTAQPPREPQDQAGLVLT</sequence>
<feature type="modified residue" description="4-aspartylphosphate" evidence="4">
    <location>
        <position position="60"/>
    </location>
</feature>
<keyword evidence="2" id="KW-0238">DNA-binding</keyword>
<dbReference type="SMART" id="SM00421">
    <property type="entry name" value="HTH_LUXR"/>
    <property type="match status" value="1"/>
</dbReference>
<dbReference type="InterPro" id="IPR039420">
    <property type="entry name" value="WalR-like"/>
</dbReference>
<dbReference type="Proteomes" id="UP000176101">
    <property type="component" value="Unassembled WGS sequence"/>
</dbReference>
<dbReference type="GO" id="GO:0003677">
    <property type="term" value="F:DNA binding"/>
    <property type="evidence" value="ECO:0007669"/>
    <property type="project" value="UniProtKB-KW"/>
</dbReference>
<evidence type="ECO:0000256" key="3">
    <source>
        <dbReference type="ARBA" id="ARBA00023163"/>
    </source>
</evidence>
<dbReference type="RefSeq" id="WP_070196656.1">
    <property type="nucleotide sequence ID" value="NZ_LJGU01000121.1"/>
</dbReference>
<dbReference type="PANTHER" id="PTHR43214">
    <property type="entry name" value="TWO-COMPONENT RESPONSE REGULATOR"/>
    <property type="match status" value="1"/>
</dbReference>
<organism evidence="7 8">
    <name type="scientific">Streptomyces oceani</name>
    <dbReference type="NCBI Taxonomy" id="1075402"/>
    <lineage>
        <taxon>Bacteria</taxon>
        <taxon>Bacillati</taxon>
        <taxon>Actinomycetota</taxon>
        <taxon>Actinomycetes</taxon>
        <taxon>Kitasatosporales</taxon>
        <taxon>Streptomycetaceae</taxon>
        <taxon>Streptomyces</taxon>
    </lineage>
</organism>
<accession>A0A1E7KH71</accession>
<dbReference type="GO" id="GO:0000160">
    <property type="term" value="P:phosphorelay signal transduction system"/>
    <property type="evidence" value="ECO:0007669"/>
    <property type="project" value="InterPro"/>
</dbReference>
<evidence type="ECO:0000256" key="4">
    <source>
        <dbReference type="PROSITE-ProRule" id="PRU00169"/>
    </source>
</evidence>
<dbReference type="GO" id="GO:0006355">
    <property type="term" value="P:regulation of DNA-templated transcription"/>
    <property type="evidence" value="ECO:0007669"/>
    <property type="project" value="InterPro"/>
</dbReference>
<evidence type="ECO:0000256" key="2">
    <source>
        <dbReference type="ARBA" id="ARBA00023125"/>
    </source>
</evidence>
<dbReference type="CDD" id="cd06170">
    <property type="entry name" value="LuxR_C_like"/>
    <property type="match status" value="1"/>
</dbReference>
<dbReference type="OrthoDB" id="4223993at2"/>
<keyword evidence="1" id="KW-0805">Transcription regulation</keyword>
<dbReference type="PROSITE" id="PS50110">
    <property type="entry name" value="RESPONSE_REGULATORY"/>
    <property type="match status" value="1"/>
</dbReference>
<evidence type="ECO:0000259" key="5">
    <source>
        <dbReference type="PROSITE" id="PS50043"/>
    </source>
</evidence>
<dbReference type="SUPFAM" id="SSF52172">
    <property type="entry name" value="CheY-like"/>
    <property type="match status" value="1"/>
</dbReference>
<dbReference type="InterPro" id="IPR011006">
    <property type="entry name" value="CheY-like_superfamily"/>
</dbReference>
<proteinExistence type="predicted"/>
<dbReference type="EMBL" id="LJGU01000121">
    <property type="protein sequence ID" value="OEV03290.1"/>
    <property type="molecule type" value="Genomic_DNA"/>
</dbReference>
<dbReference type="STRING" id="1075402.AN216_12095"/>
<evidence type="ECO:0000259" key="6">
    <source>
        <dbReference type="PROSITE" id="PS50110"/>
    </source>
</evidence>
<dbReference type="PATRIC" id="fig|1075402.3.peg.2623"/>
<dbReference type="InterPro" id="IPR000792">
    <property type="entry name" value="Tscrpt_reg_LuxR_C"/>
</dbReference>
<gene>
    <name evidence="7" type="ORF">AN216_12095</name>
</gene>
<dbReference type="InterPro" id="IPR016032">
    <property type="entry name" value="Sig_transdc_resp-reg_C-effctor"/>
</dbReference>
<reference evidence="7 8" key="1">
    <citation type="journal article" date="2016" name="Front. Microbiol.">
        <title>Comparative Genomics Analysis of Streptomyces Species Reveals Their Adaptation to the Marine Environment and Their Diversity at the Genomic Level.</title>
        <authorList>
            <person name="Tian X."/>
            <person name="Zhang Z."/>
            <person name="Yang T."/>
            <person name="Chen M."/>
            <person name="Li J."/>
            <person name="Chen F."/>
            <person name="Yang J."/>
            <person name="Li W."/>
            <person name="Zhang B."/>
            <person name="Zhang Z."/>
            <person name="Wu J."/>
            <person name="Zhang C."/>
            <person name="Long L."/>
            <person name="Xiao J."/>
        </authorList>
    </citation>
    <scope>NUCLEOTIDE SEQUENCE [LARGE SCALE GENOMIC DNA]</scope>
    <source>
        <strain evidence="7 8">SCSIO 02100</strain>
    </source>
</reference>
<dbReference type="PRINTS" id="PR00038">
    <property type="entry name" value="HTHLUXR"/>
</dbReference>
<dbReference type="InterPro" id="IPR001789">
    <property type="entry name" value="Sig_transdc_resp-reg_receiver"/>
</dbReference>
<evidence type="ECO:0000313" key="8">
    <source>
        <dbReference type="Proteomes" id="UP000176101"/>
    </source>
</evidence>
<feature type="domain" description="HTH luxR-type" evidence="5">
    <location>
        <begin position="147"/>
        <end position="212"/>
    </location>
</feature>
<dbReference type="AlphaFoldDB" id="A0A1E7KH71"/>
<keyword evidence="3" id="KW-0804">Transcription</keyword>
<dbReference type="PANTHER" id="PTHR43214:SF24">
    <property type="entry name" value="TRANSCRIPTIONAL REGULATORY PROTEIN NARL-RELATED"/>
    <property type="match status" value="1"/>
</dbReference>
<keyword evidence="8" id="KW-1185">Reference proteome</keyword>
<name>A0A1E7KH71_9ACTN</name>
<comment type="caution">
    <text evidence="7">The sequence shown here is derived from an EMBL/GenBank/DDBJ whole genome shotgun (WGS) entry which is preliminary data.</text>
</comment>
<evidence type="ECO:0008006" key="9">
    <source>
        <dbReference type="Google" id="ProtNLM"/>
    </source>
</evidence>
<dbReference type="SUPFAM" id="SSF46894">
    <property type="entry name" value="C-terminal effector domain of the bipartite response regulators"/>
    <property type="match status" value="1"/>
</dbReference>
<keyword evidence="4" id="KW-0597">Phosphoprotein</keyword>
<evidence type="ECO:0000313" key="7">
    <source>
        <dbReference type="EMBL" id="OEV03290.1"/>
    </source>
</evidence>
<dbReference type="PROSITE" id="PS50043">
    <property type="entry name" value="HTH_LUXR_2"/>
    <property type="match status" value="1"/>
</dbReference>